<reference evidence="1" key="1">
    <citation type="submission" date="2015-06" db="EMBL/GenBank/DDBJ databases">
        <authorList>
            <person name="Joergensen T."/>
        </authorList>
    </citation>
    <scope>NUCLEOTIDE SEQUENCE</scope>
    <source>
        <strain evidence="1">RGFK1566</strain>
    </source>
</reference>
<accession>A0A0H5Q7U2</accession>
<sequence>MGLSYSLVGLDATVSRGVVLTVGGGVLRKISGIADPPLIVLRGSKVQAKYAGLGMSEKFLLVFYNSPTIGPYRMNTIHVPFRELSDPNIADAVNRAASVRLKEFWEAGGPGEASLF</sequence>
<organism evidence="1">
    <name type="scientific">uncultured prokaryote</name>
    <dbReference type="NCBI Taxonomy" id="198431"/>
    <lineage>
        <taxon>unclassified sequences</taxon>
        <taxon>environmental samples</taxon>
    </lineage>
</organism>
<dbReference type="AlphaFoldDB" id="A0A0H5Q7U2"/>
<dbReference type="EMBL" id="LN854094">
    <property type="protein sequence ID" value="CRY97459.1"/>
    <property type="molecule type" value="Genomic_DNA"/>
</dbReference>
<reference evidence="1" key="2">
    <citation type="submission" date="2015-07" db="EMBL/GenBank/DDBJ databases">
        <title>Plasmids, circular viruses and viroids from rat gut.</title>
        <authorList>
            <person name="Jorgensen T.J."/>
            <person name="Hansen M.A."/>
            <person name="Xu Z."/>
            <person name="Tabak M.A."/>
            <person name="Sorensen S.J."/>
            <person name="Hansen L.H."/>
        </authorList>
    </citation>
    <scope>NUCLEOTIDE SEQUENCE</scope>
    <source>
        <strain evidence="1">RGFK1566</strain>
    </source>
</reference>
<name>A0A0H5Q7U2_9ZZZZ</name>
<evidence type="ECO:0000313" key="1">
    <source>
        <dbReference type="EMBL" id="CRY97459.1"/>
    </source>
</evidence>
<proteinExistence type="predicted"/>
<protein>
    <submittedName>
        <fullName evidence="1">Uncharacterized protein</fullName>
    </submittedName>
</protein>